<dbReference type="EMBL" id="WMJZ01000020">
    <property type="protein sequence ID" value="MTH47541.1"/>
    <property type="molecule type" value="Genomic_DNA"/>
</dbReference>
<organism evidence="1 2">
    <name type="scientific">Intestinirhabdus alba</name>
    <dbReference type="NCBI Taxonomy" id="2899544"/>
    <lineage>
        <taxon>Bacteria</taxon>
        <taxon>Pseudomonadati</taxon>
        <taxon>Pseudomonadota</taxon>
        <taxon>Gammaproteobacteria</taxon>
        <taxon>Enterobacterales</taxon>
        <taxon>Enterobacteriaceae</taxon>
        <taxon>Intestinirhabdus</taxon>
    </lineage>
</organism>
<reference evidence="1 2" key="1">
    <citation type="submission" date="2019-11" db="EMBL/GenBank/DDBJ databases">
        <title>Escherichia alba sp. nov. isolated from the gut of plastic-eating superworms Zophobas atratus.</title>
        <authorList>
            <person name="Yang Y."/>
        </authorList>
    </citation>
    <scope>NUCLEOTIDE SEQUENCE [LARGE SCALE GENOMIC DNA]</scope>
    <source>
        <strain evidence="2">BIT-B35</strain>
    </source>
</reference>
<evidence type="ECO:0000313" key="2">
    <source>
        <dbReference type="Proteomes" id="UP000477739"/>
    </source>
</evidence>
<gene>
    <name evidence="1" type="ORF">GJV78_14990</name>
</gene>
<dbReference type="AlphaFoldDB" id="A0A6L6IL20"/>
<dbReference type="SUPFAM" id="SSF53448">
    <property type="entry name" value="Nucleotide-diphospho-sugar transferases"/>
    <property type="match status" value="1"/>
</dbReference>
<dbReference type="OrthoDB" id="6912764at2"/>
<protein>
    <submittedName>
        <fullName evidence="1">Uncharacterized protein</fullName>
    </submittedName>
</protein>
<evidence type="ECO:0000313" key="1">
    <source>
        <dbReference type="EMBL" id="MTH47541.1"/>
    </source>
</evidence>
<accession>A0A6L6IL20</accession>
<sequence length="572" mass="65011">MYLIALSHRRALRYPACREALDMHVLAAECPPDTIVITFARAPAPARKLDACCRLQEVPDGDVVLTHFDTTPLYALLFWDIALHMAVGRCLYLQQSDCIVRLLERSWYRKAFRAEKRSPGGVIRFTKVASLPAEADRGLGEWSFCIPTGNGDPTALNLCVARILELALPVYEIILCGLPAAGFRYWSQVRIVGEDIAASPLHITRKKNLLARTARYPNLCILHDRVLLPRNFYTAVQRFGDDFPLTGFQSFWFAGTGQTLPLRYSDFGVATQLPAPEWPATRPSREEITCLADLPLYAQHPARSDFSRDYLTGSLYLCKRSVWAHIPQNEALFWQDYEDLEQAFSAAQAGIPSRINPYTLTQSLSYRSVMHYMGRLSGITRSGRPVSERPWGTFLLPRRPHLPVREAEGHHRLRQFAARYTTDALKDSIPPSLPGIQRYRLIIRLLWAARGNTDSLLNDWYQLILCESPVPDEAKMLEDTLNSAITPAEKKTTFLRHPTLIRQVFNNIFSSPFQPDAPRPTPRAARIAGSLLSAFWLRYGSRHTWLRLSVFALWRELASRPPRITESTHDTK</sequence>
<keyword evidence="2" id="KW-1185">Reference proteome</keyword>
<name>A0A6L6IL20_9ENTR</name>
<proteinExistence type="predicted"/>
<dbReference type="Proteomes" id="UP000477739">
    <property type="component" value="Unassembled WGS sequence"/>
</dbReference>
<comment type="caution">
    <text evidence="1">The sequence shown here is derived from an EMBL/GenBank/DDBJ whole genome shotgun (WGS) entry which is preliminary data.</text>
</comment>
<dbReference type="InterPro" id="IPR029044">
    <property type="entry name" value="Nucleotide-diphossugar_trans"/>
</dbReference>
<dbReference type="RefSeq" id="WP_155109077.1">
    <property type="nucleotide sequence ID" value="NZ_WMJZ01000020.1"/>
</dbReference>